<protein>
    <submittedName>
        <fullName evidence="1">Uncharacterized protein</fullName>
    </submittedName>
</protein>
<dbReference type="Proteomes" id="UP000621516">
    <property type="component" value="Unassembled WGS sequence"/>
</dbReference>
<gene>
    <name evidence="1" type="ORF">ICJ85_01695</name>
</gene>
<evidence type="ECO:0000313" key="1">
    <source>
        <dbReference type="EMBL" id="MBD0822722.1"/>
    </source>
</evidence>
<reference evidence="1 2" key="1">
    <citation type="journal article" date="2018" name="J. Microbiol.">
        <title>Aestuariibaculum marinum sp. nov., a marine bacterium isolated from seawater in South Korea.</title>
        <authorList>
            <person name="Choi J."/>
            <person name="Lee D."/>
            <person name="Jang J.H."/>
            <person name="Cha S."/>
            <person name="Seo T."/>
        </authorList>
    </citation>
    <scope>NUCLEOTIDE SEQUENCE [LARGE SCALE GENOMIC DNA]</scope>
    <source>
        <strain evidence="1 2">IP7</strain>
    </source>
</reference>
<organism evidence="1 2">
    <name type="scientific">Aestuariibaculum marinum</name>
    <dbReference type="NCBI Taxonomy" id="2683592"/>
    <lineage>
        <taxon>Bacteria</taxon>
        <taxon>Pseudomonadati</taxon>
        <taxon>Bacteroidota</taxon>
        <taxon>Flavobacteriia</taxon>
        <taxon>Flavobacteriales</taxon>
        <taxon>Flavobacteriaceae</taxon>
    </lineage>
</organism>
<name>A0A8J6PYU9_9FLAO</name>
<accession>A0A8J6PYU9</accession>
<keyword evidence="2" id="KW-1185">Reference proteome</keyword>
<dbReference type="RefSeq" id="WP_188222034.1">
    <property type="nucleotide sequence ID" value="NZ_JACVXD010000001.1"/>
</dbReference>
<dbReference type="AlphaFoldDB" id="A0A8J6PYU9"/>
<evidence type="ECO:0000313" key="2">
    <source>
        <dbReference type="Proteomes" id="UP000621516"/>
    </source>
</evidence>
<proteinExistence type="predicted"/>
<comment type="caution">
    <text evidence="1">The sequence shown here is derived from an EMBL/GenBank/DDBJ whole genome shotgun (WGS) entry which is preliminary data.</text>
</comment>
<sequence length="77" mass="9331">MTNENVLICSDVNARDGIGIEIYQNDELIMEIFRDDSTKSRTIRLFKEHISLELMEKYIRYFKREIPWDFEDHDCVK</sequence>
<dbReference type="EMBL" id="JACVXD010000001">
    <property type="protein sequence ID" value="MBD0822722.1"/>
    <property type="molecule type" value="Genomic_DNA"/>
</dbReference>